<evidence type="ECO:0000313" key="3">
    <source>
        <dbReference type="EMBL" id="ALO27704.1"/>
    </source>
</evidence>
<evidence type="ECO:0000256" key="2">
    <source>
        <dbReference type="SAM" id="Phobius"/>
    </source>
</evidence>
<keyword evidence="2" id="KW-0472">Membrane</keyword>
<accession>A0A0S2IVP8</accession>
<gene>
    <name evidence="3" type="ORF">LBBP_03515</name>
</gene>
<feature type="compositionally biased region" description="Low complexity" evidence="1">
    <location>
        <begin position="143"/>
        <end position="154"/>
    </location>
</feature>
<dbReference type="PATRIC" id="fig|280505.15.peg.3426"/>
<evidence type="ECO:0000313" key="4">
    <source>
        <dbReference type="Proteomes" id="UP000058857"/>
    </source>
</evidence>
<feature type="transmembrane region" description="Helical" evidence="2">
    <location>
        <begin position="6"/>
        <end position="24"/>
    </location>
</feature>
<dbReference type="EMBL" id="CP012029">
    <property type="protein sequence ID" value="ALO27704.1"/>
    <property type="molecule type" value="Genomic_DNA"/>
</dbReference>
<keyword evidence="2" id="KW-1133">Transmembrane helix</keyword>
<proteinExistence type="predicted"/>
<feature type="transmembrane region" description="Helical" evidence="2">
    <location>
        <begin position="44"/>
        <end position="62"/>
    </location>
</feature>
<evidence type="ECO:0008006" key="5">
    <source>
        <dbReference type="Google" id="ProtNLM"/>
    </source>
</evidence>
<evidence type="ECO:0000256" key="1">
    <source>
        <dbReference type="SAM" id="MobiDB-lite"/>
    </source>
</evidence>
<dbReference type="AlphaFoldDB" id="A0A0S2IVP8"/>
<organism evidence="3">
    <name type="scientific">Leptospira borgpetersenii serovar Ballum</name>
    <dbReference type="NCBI Taxonomy" id="280505"/>
    <lineage>
        <taxon>Bacteria</taxon>
        <taxon>Pseudomonadati</taxon>
        <taxon>Spirochaetota</taxon>
        <taxon>Spirochaetia</taxon>
        <taxon>Leptospirales</taxon>
        <taxon>Leptospiraceae</taxon>
        <taxon>Leptospira</taxon>
    </lineage>
</organism>
<dbReference type="Proteomes" id="UP000058857">
    <property type="component" value="Chromosome 1"/>
</dbReference>
<reference evidence="3 4" key="1">
    <citation type="journal article" date="2015" name="PLoS Negl. Trop. Dis.">
        <title>Distribution of Plasmids in Distinct Leptospira Pathogenic Species.</title>
        <authorList>
            <person name="Wang Y."/>
            <person name="Zhuang X."/>
            <person name="Zhong Y."/>
            <person name="Zhang C."/>
            <person name="Zhang Y."/>
            <person name="Zeng L."/>
            <person name="Zhu Y."/>
            <person name="He P."/>
            <person name="Dong K."/>
            <person name="Pal U."/>
            <person name="Guo X."/>
            <person name="Qin J."/>
        </authorList>
    </citation>
    <scope>NUCLEOTIDE SEQUENCE [LARGE SCALE GENOMIC DNA]</scope>
    <source>
        <strain evidence="3 4">56604</strain>
    </source>
</reference>
<keyword evidence="2" id="KW-0812">Transmembrane</keyword>
<sequence length="317" mass="33709">MENLLLLSVIHPIFALCRTILSNFVSEFKYRETIFYIRGRNRKVVGSFSFLTKICFSINITLKVFMKRFYIGSFLLIIFSATFFNCEHRDQNKVDLKVLVAATGNVILINGEVDSDKISSCGVAVPGTAASGTASGTTGGNTGTTTTTSGSSGSNTRYTITSQLIMKNTAEAMVLRFQFDSAQYQGAVDPQQGFSYSGGVFGRTVTGNVGKVEWGSSGIPVYPTGNGAAQQQTLQYMDIDISLSGKILDSSTSTGILNQCYTSDNVNCTSVTTTQQCFTQDNHSCVSTASASGSAVTITGRIACNAPNVIPGGGSTQ</sequence>
<dbReference type="NCBIfam" id="NF047807">
    <property type="entry name" value="LIC10920_lipo"/>
    <property type="match status" value="1"/>
</dbReference>
<feature type="region of interest" description="Disordered" evidence="1">
    <location>
        <begin position="131"/>
        <end position="154"/>
    </location>
</feature>
<protein>
    <recommendedName>
        <fullName evidence="5">Lipoprotein</fullName>
    </recommendedName>
</protein>
<name>A0A0S2IVP8_LEPBO</name>